<keyword evidence="5 8" id="KW-0472">Membrane</keyword>
<organism evidence="10 13">
    <name type="scientific">Rouxiella silvae</name>
    <dbReference type="NCBI Taxonomy" id="1646373"/>
    <lineage>
        <taxon>Bacteria</taxon>
        <taxon>Pseudomonadati</taxon>
        <taxon>Pseudomonadota</taxon>
        <taxon>Gammaproteobacteria</taxon>
        <taxon>Enterobacterales</taxon>
        <taxon>Yersiniaceae</taxon>
        <taxon>Rouxiella</taxon>
    </lineage>
</organism>
<dbReference type="EMBL" id="JADMKS010000001">
    <property type="protein sequence ID" value="MBF6635294.1"/>
    <property type="molecule type" value="Genomic_DNA"/>
</dbReference>
<evidence type="ECO:0000259" key="9">
    <source>
        <dbReference type="Pfam" id="PF04138"/>
    </source>
</evidence>
<reference evidence="10" key="4">
    <citation type="submission" date="2022-09" db="EMBL/GenBank/DDBJ databases">
        <title>Rouxiella aceris sp. nov., isolated from tree sap and emended description of the genus Rhouxiella.</title>
        <authorList>
            <person name="Kim I.S."/>
        </authorList>
    </citation>
    <scope>NUCLEOTIDE SEQUENCE</scope>
    <source>
        <strain evidence="10">SAP-2</strain>
    </source>
</reference>
<dbReference type="InterPro" id="IPR016480">
    <property type="entry name" value="Glc_translocase_bactprenl-link"/>
</dbReference>
<feature type="transmembrane region" description="Helical" evidence="8">
    <location>
        <begin position="34"/>
        <end position="53"/>
    </location>
</feature>
<name>A0AA41BUW9_9GAMM</name>
<feature type="transmembrane region" description="Helical" evidence="8">
    <location>
        <begin position="65"/>
        <end position="84"/>
    </location>
</feature>
<evidence type="ECO:0000256" key="3">
    <source>
        <dbReference type="ARBA" id="ARBA00022692"/>
    </source>
</evidence>
<feature type="domain" description="GtrA/DPMS transmembrane" evidence="9">
    <location>
        <begin position="7"/>
        <end position="115"/>
    </location>
</feature>
<evidence type="ECO:0000256" key="1">
    <source>
        <dbReference type="ARBA" id="ARBA00004141"/>
    </source>
</evidence>
<evidence type="ECO:0000256" key="8">
    <source>
        <dbReference type="SAM" id="Phobius"/>
    </source>
</evidence>
<dbReference type="Pfam" id="PF04138">
    <property type="entry name" value="GtrA_DPMS_TM"/>
    <property type="match status" value="1"/>
</dbReference>
<evidence type="ECO:0000256" key="2">
    <source>
        <dbReference type="ARBA" id="ARBA00022448"/>
    </source>
</evidence>
<protein>
    <recommendedName>
        <fullName evidence="7">Bactoprenol-linked glucose translocase</fullName>
    </recommendedName>
</protein>
<proteinExistence type="inferred from homology"/>
<comment type="subcellular location">
    <subcellularLocation>
        <location evidence="1">Membrane</location>
        <topology evidence="1">Multi-pass membrane protein</topology>
    </subcellularLocation>
</comment>
<keyword evidence="4 8" id="KW-1133">Transmembrane helix</keyword>
<dbReference type="PIRSF" id="PIRSF006298">
    <property type="entry name" value="GtrA_prd"/>
    <property type="match status" value="1"/>
</dbReference>
<evidence type="ECO:0000313" key="13">
    <source>
        <dbReference type="Proteomes" id="UP000705283"/>
    </source>
</evidence>
<dbReference type="InterPro" id="IPR007267">
    <property type="entry name" value="GtrA_DPMS_TM"/>
</dbReference>
<dbReference type="PANTHER" id="PTHR38459:SF1">
    <property type="entry name" value="PROPHAGE BACTOPRENOL-LINKED GLUCOSE TRANSLOCASE HOMOLOG"/>
    <property type="match status" value="1"/>
</dbReference>
<gene>
    <name evidence="11" type="ORF">BS639_23545</name>
    <name evidence="10" type="ORF">ITX54_01235</name>
</gene>
<reference evidence="11 12" key="2">
    <citation type="journal article" date="2017" name="Int. J. Syst. Evol. Microbiol.">
        <title>Rouxiella badensis sp. nov. and Rouxiella silvae sp. nov. isolated from peat bog soil in Germany and emendation of the genus description.</title>
        <authorList>
            <person name="Le Fleche-Mateos A."/>
            <person name="Kugler J.H."/>
            <person name="Hansen S.H."/>
            <person name="Syldatk C."/>
            <person name="Hausmann R."/>
            <person name="Lomprez F."/>
            <person name="Vandenbogaert M."/>
            <person name="Manuguerra J.C."/>
            <person name="Grimont P.A."/>
        </authorList>
    </citation>
    <scope>NUCLEOTIDE SEQUENCE [LARGE SCALE GENOMIC DNA]</scope>
    <source>
        <strain evidence="11 12">213</strain>
    </source>
</reference>
<reference evidence="11" key="1">
    <citation type="submission" date="2016-12" db="EMBL/GenBank/DDBJ databases">
        <authorList>
            <person name="Le Fleche-Mateos A."/>
        </authorList>
    </citation>
    <scope>NUCLEOTIDE SEQUENCE</scope>
    <source>
        <strain evidence="11">213</strain>
    </source>
</reference>
<keyword evidence="12" id="KW-1185">Reference proteome</keyword>
<sequence>MFALFIRYVGVGVFNTAIHWVIFSLLYYFGQTQALSNIVAFIISVTFSFFANSKFTFEQKATSKGYIIFVAFMGILSALCGWISDKLHINPIITLVEFSLVSLIFGFLFSKLVVFRKKDENIISHPRIK</sequence>
<comment type="similarity">
    <text evidence="7">Belongs to the gtrA family.</text>
</comment>
<dbReference type="GO" id="GO:0005886">
    <property type="term" value="C:plasma membrane"/>
    <property type="evidence" value="ECO:0007669"/>
    <property type="project" value="TreeGrafter"/>
</dbReference>
<evidence type="ECO:0000313" key="10">
    <source>
        <dbReference type="EMBL" id="MBF6635294.1"/>
    </source>
</evidence>
<dbReference type="AlphaFoldDB" id="A0AA41BUW9"/>
<evidence type="ECO:0000256" key="4">
    <source>
        <dbReference type="ARBA" id="ARBA00022989"/>
    </source>
</evidence>
<dbReference type="InterPro" id="IPR051401">
    <property type="entry name" value="GtrA_CellWall_Glycosyl"/>
</dbReference>
<evidence type="ECO:0000256" key="5">
    <source>
        <dbReference type="ARBA" id="ARBA00023136"/>
    </source>
</evidence>
<evidence type="ECO:0000256" key="6">
    <source>
        <dbReference type="ARBA" id="ARBA00025595"/>
    </source>
</evidence>
<reference evidence="10" key="3">
    <citation type="submission" date="2020-11" db="EMBL/GenBank/DDBJ databases">
        <authorList>
            <person name="Lee S.D."/>
        </authorList>
    </citation>
    <scope>NUCLEOTIDE SEQUENCE</scope>
    <source>
        <strain evidence="10">SAP-2</strain>
    </source>
</reference>
<keyword evidence="3 8" id="KW-0812">Transmembrane</keyword>
<comment type="function">
    <text evidence="6 7">Involved in O antigen modification. Involved in the translocation of bactoprenol-linked glucose across the cytoplasmic membrane.</text>
</comment>
<dbReference type="Proteomes" id="UP000192722">
    <property type="component" value="Unassembled WGS sequence"/>
</dbReference>
<accession>A0AA41BUW9</accession>
<comment type="caution">
    <text evidence="10">The sequence shown here is derived from an EMBL/GenBank/DDBJ whole genome shotgun (WGS) entry which is preliminary data.</text>
</comment>
<dbReference type="EMBL" id="MRWD01000090">
    <property type="protein sequence ID" value="ORJ18779.1"/>
    <property type="molecule type" value="Genomic_DNA"/>
</dbReference>
<dbReference type="RefSeq" id="WP_055776986.1">
    <property type="nucleotide sequence ID" value="NZ_CBCSCF010000002.1"/>
</dbReference>
<dbReference type="GO" id="GO:0000271">
    <property type="term" value="P:polysaccharide biosynthetic process"/>
    <property type="evidence" value="ECO:0007669"/>
    <property type="project" value="InterPro"/>
</dbReference>
<keyword evidence="2 7" id="KW-0813">Transport</keyword>
<evidence type="ECO:0000313" key="12">
    <source>
        <dbReference type="Proteomes" id="UP000192722"/>
    </source>
</evidence>
<dbReference type="PANTHER" id="PTHR38459">
    <property type="entry name" value="PROPHAGE BACTOPRENOL-LINKED GLUCOSE TRANSLOCASE HOMOLOG"/>
    <property type="match status" value="1"/>
</dbReference>
<feature type="transmembrane region" description="Helical" evidence="8">
    <location>
        <begin position="90"/>
        <end position="109"/>
    </location>
</feature>
<feature type="transmembrane region" description="Helical" evidence="8">
    <location>
        <begin position="5"/>
        <end position="28"/>
    </location>
</feature>
<dbReference type="Proteomes" id="UP000705283">
    <property type="component" value="Unassembled WGS sequence"/>
</dbReference>
<evidence type="ECO:0000313" key="11">
    <source>
        <dbReference type="EMBL" id="ORJ18779.1"/>
    </source>
</evidence>
<evidence type="ECO:0000256" key="7">
    <source>
        <dbReference type="PIRNR" id="PIRNR006298"/>
    </source>
</evidence>